<name>A0AAN6KL68_9PEZI</name>
<dbReference type="PANTHER" id="PTHR44144:SF1">
    <property type="entry name" value="DNAJ HOMOLOG SUBFAMILY C MEMBER 9"/>
    <property type="match status" value="1"/>
</dbReference>
<feature type="compositionally biased region" description="Polar residues" evidence="1">
    <location>
        <begin position="546"/>
        <end position="563"/>
    </location>
</feature>
<dbReference type="Pfam" id="PF00226">
    <property type="entry name" value="DnaJ"/>
    <property type="match status" value="1"/>
</dbReference>
<dbReference type="InterPro" id="IPR036869">
    <property type="entry name" value="J_dom_sf"/>
</dbReference>
<feature type="compositionally biased region" description="Basic and acidic residues" evidence="1">
    <location>
        <begin position="311"/>
        <end position="320"/>
    </location>
</feature>
<dbReference type="GO" id="GO:0031072">
    <property type="term" value="F:heat shock protein binding"/>
    <property type="evidence" value="ECO:0007669"/>
    <property type="project" value="TreeGrafter"/>
</dbReference>
<proteinExistence type="predicted"/>
<feature type="compositionally biased region" description="Basic and acidic residues" evidence="1">
    <location>
        <begin position="513"/>
        <end position="539"/>
    </location>
</feature>
<feature type="compositionally biased region" description="Basic and acidic residues" evidence="1">
    <location>
        <begin position="342"/>
        <end position="366"/>
    </location>
</feature>
<dbReference type="GO" id="GO:0005737">
    <property type="term" value="C:cytoplasm"/>
    <property type="evidence" value="ECO:0007669"/>
    <property type="project" value="TreeGrafter"/>
</dbReference>
<feature type="region of interest" description="Disordered" evidence="1">
    <location>
        <begin position="84"/>
        <end position="653"/>
    </location>
</feature>
<reference evidence="3" key="1">
    <citation type="submission" date="2023-06" db="EMBL/GenBank/DDBJ databases">
        <title>Black Yeasts Isolated from many extreme environments.</title>
        <authorList>
            <person name="Coleine C."/>
            <person name="Stajich J.E."/>
            <person name="Selbmann L."/>
        </authorList>
    </citation>
    <scope>NUCLEOTIDE SEQUENCE</scope>
    <source>
        <strain evidence="3">CCFEE 5200</strain>
    </source>
</reference>
<comment type="caution">
    <text evidence="3">The sequence shown here is derived from an EMBL/GenBank/DDBJ whole genome shotgun (WGS) entry which is preliminary data.</text>
</comment>
<feature type="compositionally biased region" description="Basic and acidic residues" evidence="1">
    <location>
        <begin position="600"/>
        <end position="609"/>
    </location>
</feature>
<feature type="compositionally biased region" description="Basic and acidic residues" evidence="1">
    <location>
        <begin position="119"/>
        <end position="139"/>
    </location>
</feature>
<dbReference type="PRINTS" id="PR00625">
    <property type="entry name" value="JDOMAIN"/>
</dbReference>
<feature type="compositionally biased region" description="Basic and acidic residues" evidence="1">
    <location>
        <begin position="84"/>
        <end position="102"/>
    </location>
</feature>
<feature type="compositionally biased region" description="Polar residues" evidence="1">
    <location>
        <begin position="458"/>
        <end position="471"/>
    </location>
</feature>
<dbReference type="GO" id="GO:0005634">
    <property type="term" value="C:nucleus"/>
    <property type="evidence" value="ECO:0007669"/>
    <property type="project" value="TreeGrafter"/>
</dbReference>
<keyword evidence="4" id="KW-1185">Reference proteome</keyword>
<feature type="compositionally biased region" description="Basic and acidic residues" evidence="1">
    <location>
        <begin position="160"/>
        <end position="213"/>
    </location>
</feature>
<accession>A0AAN6KL68</accession>
<evidence type="ECO:0000259" key="2">
    <source>
        <dbReference type="PROSITE" id="PS50076"/>
    </source>
</evidence>
<feature type="compositionally biased region" description="Basic and acidic residues" evidence="1">
    <location>
        <begin position="565"/>
        <end position="577"/>
    </location>
</feature>
<evidence type="ECO:0000313" key="3">
    <source>
        <dbReference type="EMBL" id="KAK0989510.1"/>
    </source>
</evidence>
<feature type="compositionally biased region" description="Basic and acidic residues" evidence="1">
    <location>
        <begin position="283"/>
        <end position="302"/>
    </location>
</feature>
<dbReference type="PANTHER" id="PTHR44144">
    <property type="entry name" value="DNAJ HOMOLOG SUBFAMILY C MEMBER 9"/>
    <property type="match status" value="1"/>
</dbReference>
<dbReference type="CDD" id="cd06257">
    <property type="entry name" value="DnaJ"/>
    <property type="match status" value="1"/>
</dbReference>
<feature type="compositionally biased region" description="Acidic residues" evidence="1">
    <location>
        <begin position="219"/>
        <end position="230"/>
    </location>
</feature>
<protein>
    <recommendedName>
        <fullName evidence="2">J domain-containing protein</fullName>
    </recommendedName>
</protein>
<dbReference type="InterPro" id="IPR052594">
    <property type="entry name" value="J_domain-containing_protein"/>
</dbReference>
<evidence type="ECO:0000256" key="1">
    <source>
        <dbReference type="SAM" id="MobiDB-lite"/>
    </source>
</evidence>
<feature type="compositionally biased region" description="Basic and acidic residues" evidence="1">
    <location>
        <begin position="481"/>
        <end position="496"/>
    </location>
</feature>
<dbReference type="EMBL" id="JAUJLE010000074">
    <property type="protein sequence ID" value="KAK0989510.1"/>
    <property type="molecule type" value="Genomic_DNA"/>
</dbReference>
<dbReference type="SUPFAM" id="SSF46565">
    <property type="entry name" value="Chaperone J-domain"/>
    <property type="match status" value="1"/>
</dbReference>
<feature type="compositionally biased region" description="Basic and acidic residues" evidence="1">
    <location>
        <begin position="234"/>
        <end position="275"/>
    </location>
</feature>
<organism evidence="3 4">
    <name type="scientific">Friedmanniomyces endolithicus</name>
    <dbReference type="NCBI Taxonomy" id="329885"/>
    <lineage>
        <taxon>Eukaryota</taxon>
        <taxon>Fungi</taxon>
        <taxon>Dikarya</taxon>
        <taxon>Ascomycota</taxon>
        <taxon>Pezizomycotina</taxon>
        <taxon>Dothideomycetes</taxon>
        <taxon>Dothideomycetidae</taxon>
        <taxon>Mycosphaerellales</taxon>
        <taxon>Teratosphaeriaceae</taxon>
        <taxon>Friedmanniomyces</taxon>
    </lineage>
</organism>
<dbReference type="SMART" id="SM00271">
    <property type="entry name" value="DnaJ"/>
    <property type="match status" value="1"/>
</dbReference>
<dbReference type="AlphaFoldDB" id="A0AAN6KL68"/>
<feature type="compositionally biased region" description="Low complexity" evidence="1">
    <location>
        <begin position="610"/>
        <end position="620"/>
    </location>
</feature>
<dbReference type="PROSITE" id="PS50076">
    <property type="entry name" value="DNAJ_2"/>
    <property type="match status" value="1"/>
</dbReference>
<sequence>MGSPLPPDPYLALGVAKDATAGAIKLQYRKLVLKFHPDKVQDESQKQVAADQFHKIQTAWEMVGEEDKRKRYDAQCDLAQLRKEMLSDRHGGTPSRSGRDARTAAFKGSMDIPRGAPFHAREPERRGAASPTYEERRPSFADAYEGGGDYFDYTPRASATRKDAEYERPSKRPPSRDHPERTKPSKETKDAKERERSRQNRERNRRSERDIRRKSASVVEEEDSESDPDAFDQSPRRPKEDPAVLKRAQDFYHEQARKQKDAAQRGYFDTDERTRKMYSQYDGARDYVEKSRGSRPRLETESRPSPARMSSSRDKVEYIKRSGASPVMVRRGSGTPTTAGRESGERRSSAHADRRWSDEEHEELPRRPPGLSQSKSSPADIKIPGMDKPRAHSLQVETPMFGKEKEDFPPKIKRADTMPHVNATREREVPRRKDGMPNMPSKGSSLRQTELVDGMPTPGTTPEHSGNTSNGKPYRYQQEYADDHEYATPDGYRTELRQPPPGAAATSKPRYTKSPERMADRERERPHRAASARHEEYLSPHRPAQPSRTTSTSYLYTPGQGVNESHGRPTLSREDSSARTPSGLYGEIPTTASSTVGGGRDGRDREMRSPRQSSSRHSPPAEGVGYARDLRPEDIRMQSGYGTSSRRTSEARPTYSRELIGLSGFCGEDGHVIIGYQGMGMGV</sequence>
<gene>
    <name evidence="3" type="ORF">LTR91_009154</name>
</gene>
<dbReference type="InterPro" id="IPR001623">
    <property type="entry name" value="DnaJ_domain"/>
</dbReference>
<evidence type="ECO:0000313" key="4">
    <source>
        <dbReference type="Proteomes" id="UP001175353"/>
    </source>
</evidence>
<dbReference type="Gene3D" id="1.10.287.110">
    <property type="entry name" value="DnaJ domain"/>
    <property type="match status" value="1"/>
</dbReference>
<dbReference type="Proteomes" id="UP001175353">
    <property type="component" value="Unassembled WGS sequence"/>
</dbReference>
<feature type="domain" description="J" evidence="2">
    <location>
        <begin position="8"/>
        <end position="76"/>
    </location>
</feature>
<feature type="compositionally biased region" description="Basic and acidic residues" evidence="1">
    <location>
        <begin position="402"/>
        <end position="435"/>
    </location>
</feature>